<organism evidence="1 2">
    <name type="scientific">Ensete ventricosum</name>
    <name type="common">Abyssinian banana</name>
    <name type="synonym">Musa ensete</name>
    <dbReference type="NCBI Taxonomy" id="4639"/>
    <lineage>
        <taxon>Eukaryota</taxon>
        <taxon>Viridiplantae</taxon>
        <taxon>Streptophyta</taxon>
        <taxon>Embryophyta</taxon>
        <taxon>Tracheophyta</taxon>
        <taxon>Spermatophyta</taxon>
        <taxon>Magnoliopsida</taxon>
        <taxon>Liliopsida</taxon>
        <taxon>Zingiberales</taxon>
        <taxon>Musaceae</taxon>
        <taxon>Ensete</taxon>
    </lineage>
</organism>
<proteinExistence type="predicted"/>
<dbReference type="AlphaFoldDB" id="A0A426Y914"/>
<name>A0A426Y914_ENSVE</name>
<evidence type="ECO:0000313" key="1">
    <source>
        <dbReference type="EMBL" id="RRT48190.1"/>
    </source>
</evidence>
<sequence>MPKITFLPLNNLPAMGFWKHLGRRAEERARGGEPVEEPFLSPDSQLLDPRLQEIAVLGLDCVVLHGEAGEDSLVVRDS</sequence>
<evidence type="ECO:0000313" key="2">
    <source>
        <dbReference type="Proteomes" id="UP000287651"/>
    </source>
</evidence>
<protein>
    <submittedName>
        <fullName evidence="1">Uncharacterized protein</fullName>
    </submittedName>
</protein>
<comment type="caution">
    <text evidence="1">The sequence shown here is derived from an EMBL/GenBank/DDBJ whole genome shotgun (WGS) entry which is preliminary data.</text>
</comment>
<reference evidence="1 2" key="1">
    <citation type="journal article" date="2014" name="Agronomy (Basel)">
        <title>A Draft Genome Sequence for Ensete ventricosum, the Drought-Tolerant Tree Against Hunger.</title>
        <authorList>
            <person name="Harrison J."/>
            <person name="Moore K.A."/>
            <person name="Paszkiewicz K."/>
            <person name="Jones T."/>
            <person name="Grant M."/>
            <person name="Ambacheew D."/>
            <person name="Muzemil S."/>
            <person name="Studholme D.J."/>
        </authorList>
    </citation>
    <scope>NUCLEOTIDE SEQUENCE [LARGE SCALE GENOMIC DNA]</scope>
</reference>
<dbReference type="Proteomes" id="UP000287651">
    <property type="component" value="Unassembled WGS sequence"/>
</dbReference>
<gene>
    <name evidence="1" type="ORF">B296_00047566</name>
</gene>
<dbReference type="EMBL" id="AMZH03014112">
    <property type="protein sequence ID" value="RRT48190.1"/>
    <property type="molecule type" value="Genomic_DNA"/>
</dbReference>
<accession>A0A426Y914</accession>